<dbReference type="AlphaFoldDB" id="A0A8H7M893"/>
<dbReference type="InterPro" id="IPR050613">
    <property type="entry name" value="Sec_Metabolite_Reg"/>
</dbReference>
<feature type="compositionally biased region" description="Polar residues" evidence="4">
    <location>
        <begin position="687"/>
        <end position="716"/>
    </location>
</feature>
<feature type="coiled-coil region" evidence="3">
    <location>
        <begin position="76"/>
        <end position="103"/>
    </location>
</feature>
<feature type="compositionally biased region" description="Low complexity" evidence="4">
    <location>
        <begin position="784"/>
        <end position="804"/>
    </location>
</feature>
<dbReference type="PANTHER" id="PTHR31001">
    <property type="entry name" value="UNCHARACTERIZED TRANSCRIPTIONAL REGULATORY PROTEIN"/>
    <property type="match status" value="1"/>
</dbReference>
<dbReference type="InterPro" id="IPR007219">
    <property type="entry name" value="XnlR_reg_dom"/>
</dbReference>
<evidence type="ECO:0000313" key="6">
    <source>
        <dbReference type="EMBL" id="KAF8757532.1"/>
    </source>
</evidence>
<dbReference type="GO" id="GO:0006351">
    <property type="term" value="P:DNA-templated transcription"/>
    <property type="evidence" value="ECO:0007669"/>
    <property type="project" value="InterPro"/>
</dbReference>
<name>A0A8H7M893_9AGAM</name>
<dbReference type="PANTHER" id="PTHR31001:SF56">
    <property type="entry name" value="ZN(2)-C6 FUNGAL-TYPE DOMAIN-CONTAINING PROTEIN"/>
    <property type="match status" value="1"/>
</dbReference>
<keyword evidence="2" id="KW-0539">Nucleus</keyword>
<protein>
    <submittedName>
        <fullName evidence="6">Fungal specific transcription factor domain</fullName>
    </submittedName>
</protein>
<dbReference type="GO" id="GO:0005634">
    <property type="term" value="C:nucleus"/>
    <property type="evidence" value="ECO:0007669"/>
    <property type="project" value="UniProtKB-SubCell"/>
</dbReference>
<gene>
    <name evidence="6" type="ORF">RHS01_03364</name>
</gene>
<dbReference type="GO" id="GO:0008270">
    <property type="term" value="F:zinc ion binding"/>
    <property type="evidence" value="ECO:0007669"/>
    <property type="project" value="InterPro"/>
</dbReference>
<evidence type="ECO:0000256" key="4">
    <source>
        <dbReference type="SAM" id="MobiDB-lite"/>
    </source>
</evidence>
<evidence type="ECO:0000256" key="1">
    <source>
        <dbReference type="ARBA" id="ARBA00004123"/>
    </source>
</evidence>
<comment type="caution">
    <text evidence="6">The sequence shown here is derived from an EMBL/GenBank/DDBJ whole genome shotgun (WGS) entry which is preliminary data.</text>
</comment>
<feature type="region of interest" description="Disordered" evidence="4">
    <location>
        <begin position="660"/>
        <end position="722"/>
    </location>
</feature>
<dbReference type="Pfam" id="PF04082">
    <property type="entry name" value="Fungal_trans"/>
    <property type="match status" value="1"/>
</dbReference>
<dbReference type="SMART" id="SM00906">
    <property type="entry name" value="Fungal_trans"/>
    <property type="match status" value="1"/>
</dbReference>
<evidence type="ECO:0000256" key="2">
    <source>
        <dbReference type="ARBA" id="ARBA00023242"/>
    </source>
</evidence>
<feature type="region of interest" description="Disordered" evidence="4">
    <location>
        <begin position="784"/>
        <end position="819"/>
    </location>
</feature>
<organism evidence="6 7">
    <name type="scientific">Rhizoctonia solani</name>
    <dbReference type="NCBI Taxonomy" id="456999"/>
    <lineage>
        <taxon>Eukaryota</taxon>
        <taxon>Fungi</taxon>
        <taxon>Dikarya</taxon>
        <taxon>Basidiomycota</taxon>
        <taxon>Agaricomycotina</taxon>
        <taxon>Agaricomycetes</taxon>
        <taxon>Cantharellales</taxon>
        <taxon>Ceratobasidiaceae</taxon>
        <taxon>Rhizoctonia</taxon>
    </lineage>
</organism>
<feature type="compositionally biased region" description="Polar residues" evidence="4">
    <location>
        <begin position="1"/>
        <end position="19"/>
    </location>
</feature>
<dbReference type="CDD" id="cd12148">
    <property type="entry name" value="fungal_TF_MHR"/>
    <property type="match status" value="1"/>
</dbReference>
<proteinExistence type="predicted"/>
<dbReference type="Proteomes" id="UP000614334">
    <property type="component" value="Unassembled WGS sequence"/>
</dbReference>
<evidence type="ECO:0000259" key="5">
    <source>
        <dbReference type="SMART" id="SM00906"/>
    </source>
</evidence>
<dbReference type="Pfam" id="PF09808">
    <property type="entry name" value="SNAPC1"/>
    <property type="match status" value="1"/>
</dbReference>
<keyword evidence="3" id="KW-0175">Coiled coil</keyword>
<evidence type="ECO:0000256" key="3">
    <source>
        <dbReference type="SAM" id="Coils"/>
    </source>
</evidence>
<evidence type="ECO:0000313" key="7">
    <source>
        <dbReference type="Proteomes" id="UP000614334"/>
    </source>
</evidence>
<dbReference type="InterPro" id="IPR019188">
    <property type="entry name" value="SNAPC1"/>
</dbReference>
<feature type="region of interest" description="Disordered" evidence="4">
    <location>
        <begin position="1"/>
        <end position="25"/>
    </location>
</feature>
<feature type="domain" description="Xylanolytic transcriptional activator regulatory" evidence="5">
    <location>
        <begin position="360"/>
        <end position="433"/>
    </location>
</feature>
<dbReference type="GO" id="GO:0003677">
    <property type="term" value="F:DNA binding"/>
    <property type="evidence" value="ECO:0007669"/>
    <property type="project" value="InterPro"/>
</dbReference>
<sequence>MQAGTTTPPEAESSSNTQENNASSSNGAINAALQKLKLRCDRQVPCHSCVKRGCSSICPDGQLTTGKGNRFVLANTEELHEKIIQLQDRISSLENALATLQAAHSSQPHPLLREELLELKAPLGTELAPAQSKRRRTEATNAVGEEQGPEVLDALGTLTIESEGRSVFYGGTAGAEFLLKPSESLDVKPSISSSVVVPFYTYPGSEKEIKQQLRALLPAADKAWTICEFYFMNATWLYNPIPRSQFIETVRVASGNLIVAHICLLTWVQIFNRMYRTPTNVDACSAHQYSVMFGILAVGVQLNTDLPPYHQDAEQYHMLARAALALDCSSENTTVSAIQSILLMCYFCQLTDNKDSPMHHWALIGLGMKLAVGIGLHRDGKRWDLDPAEAELRRALWWELRTFDAWVAIGLGRPPSIAAIHTDTEWPKDPEAKMNQDGLIEPSYQRVKFVFARLLLEVLDGAFSATAPSYEKVLKLHKRLREFEGPPHLHVPGFFGNKYKETSLYVDNSLQLERHTTFCVPETILMHLHRSFFARAISESPDDPLQSRYAESVIAIHEAVLRHLAAVRSLFSLLPNLAMRFWLYWSHAFSGATILAALVIRCPGSSLSISALKGLDEVSDLFSQAQNACRARRALPTILKLRQRAHYAFKEYHSGHPTIISLDGSPPGNSDSGREENTLLGGRTRVITYQGQASEYRSGQSTSSTLSPYSDESGSVASGVAVGDSLNDHHSLDPYLNTYAQGVNMQPGSLSTHHHIDPTNSGFDPGCDAPLVALHPGMLGPQSPTSYYSYPPTGNYPYPGQQQPLPFSHDPDRQPPTPNNVDYTWQALMASIGVQDIENLLTEFAKRLRNHSDHCGLAEAAASNATGQNGMSKDDSLRTFKSCWMDSDWKLMHLCCLDAIGRATFLRVVHRTFLEAANTCSDEFMRLGAVYGLYTFHMTQPSQLHRVLEIPVPLAYLQNIACFQFSVDEPYSTSTDVRRHQYHRPGYYDPRPGRVTVTNRLRTAKRAVDELHAFLDGNSSHIDLRDYGPLPSLGDYMSLRTLMADAAGPEIIDNAVQETSQNLRNAEDILVREGMTVEVDPELRKGQLLGLVRDTTM</sequence>
<reference evidence="6" key="1">
    <citation type="submission" date="2020-09" db="EMBL/GenBank/DDBJ databases">
        <title>Comparative genome analyses of four rice-infecting Rhizoctonia solani isolates reveal extensive enrichment of homogalacturonan modification genes.</title>
        <authorList>
            <person name="Lee D.-Y."/>
            <person name="Jeon J."/>
            <person name="Kim K.-T."/>
            <person name="Cheong K."/>
            <person name="Song H."/>
            <person name="Choi G."/>
            <person name="Ko J."/>
            <person name="Opiyo S.O."/>
            <person name="Zuo S."/>
            <person name="Madhav S."/>
            <person name="Lee Y.-H."/>
            <person name="Wang G.-L."/>
        </authorList>
    </citation>
    <scope>NUCLEOTIDE SEQUENCE</scope>
    <source>
        <strain evidence="6">AG1-IA B2</strain>
    </source>
</reference>
<dbReference type="EMBL" id="JACYCF010000004">
    <property type="protein sequence ID" value="KAF8757532.1"/>
    <property type="molecule type" value="Genomic_DNA"/>
</dbReference>
<comment type="subcellular location">
    <subcellularLocation>
        <location evidence="1">Nucleus</location>
    </subcellularLocation>
</comment>
<accession>A0A8H7M893</accession>